<dbReference type="InterPro" id="IPR011009">
    <property type="entry name" value="Kinase-like_dom_sf"/>
</dbReference>
<evidence type="ECO:0000313" key="1">
    <source>
        <dbReference type="EMBL" id="NGO67035.1"/>
    </source>
</evidence>
<dbReference type="EMBL" id="JAAKZZ010000005">
    <property type="protein sequence ID" value="NGO67035.1"/>
    <property type="molecule type" value="Genomic_DNA"/>
</dbReference>
<proteinExistence type="predicted"/>
<name>A0A6G4WPA3_9ACTN</name>
<accession>A0A6G4WPA3</accession>
<gene>
    <name evidence="1" type="ORF">G5C65_01370</name>
</gene>
<organism evidence="1 2">
    <name type="scientific">Streptomyces boncukensis</name>
    <dbReference type="NCBI Taxonomy" id="2711219"/>
    <lineage>
        <taxon>Bacteria</taxon>
        <taxon>Bacillati</taxon>
        <taxon>Actinomycetota</taxon>
        <taxon>Actinomycetes</taxon>
        <taxon>Kitasatosporales</taxon>
        <taxon>Streptomycetaceae</taxon>
        <taxon>Streptomyces</taxon>
    </lineage>
</organism>
<dbReference type="GO" id="GO:0016740">
    <property type="term" value="F:transferase activity"/>
    <property type="evidence" value="ECO:0007669"/>
    <property type="project" value="UniProtKB-KW"/>
</dbReference>
<sequence length="346" mass="38318">MQEESAGDEEVWAKVLCECYGVDLAHTGPVLIGTETLSRRVRLSDGRRVLVRQYRAMADLERIRAAWEMSELCRVARVPVPRAWRSWDGEVLTSFADAAWVVSEEALGRVVTEPMTVARAQHIGLMLGRMHRALVACPPPAHGRPARWHTADAESAAACSELLLIRAAAQHNLRLDQLNAQLDQRRRDLRTHVPRLRAGLPGDLVAHAAHGDFTRTNLLAQEDLITAILGFHGEVCVLAWELGRAAFDPRTVANSPSWMRFALRLIGAYRAENPGLPLADLRACARIALLDLLFSFDGATTGGHRRFVRTDADARQRWAECQITIRRLLASLDDLESALVAVGRGS</sequence>
<keyword evidence="2" id="KW-1185">Reference proteome</keyword>
<evidence type="ECO:0000313" key="2">
    <source>
        <dbReference type="Proteomes" id="UP000477722"/>
    </source>
</evidence>
<comment type="caution">
    <text evidence="1">The sequence shown here is derived from an EMBL/GenBank/DDBJ whole genome shotgun (WGS) entry which is preliminary data.</text>
</comment>
<dbReference type="RefSeq" id="WP_165296699.1">
    <property type="nucleotide sequence ID" value="NZ_JAAKZZ010000005.1"/>
</dbReference>
<dbReference type="SUPFAM" id="SSF56112">
    <property type="entry name" value="Protein kinase-like (PK-like)"/>
    <property type="match status" value="1"/>
</dbReference>
<keyword evidence="1" id="KW-0808">Transferase</keyword>
<reference evidence="1 2" key="1">
    <citation type="submission" date="2020-02" db="EMBL/GenBank/DDBJ databases">
        <title>Whole-genome analyses of novel actinobacteria.</title>
        <authorList>
            <person name="Sahin N."/>
            <person name="Tatar D."/>
        </authorList>
    </citation>
    <scope>NUCLEOTIDE SEQUENCE [LARGE SCALE GENOMIC DNA]</scope>
    <source>
        <strain evidence="1 2">SB3404</strain>
    </source>
</reference>
<dbReference type="AlphaFoldDB" id="A0A6G4WPA3"/>
<dbReference type="Proteomes" id="UP000477722">
    <property type="component" value="Unassembled WGS sequence"/>
</dbReference>
<dbReference type="Gene3D" id="3.90.1200.10">
    <property type="match status" value="1"/>
</dbReference>
<protein>
    <submittedName>
        <fullName evidence="1">Phosphotransferase</fullName>
    </submittedName>
</protein>